<proteinExistence type="predicted"/>
<gene>
    <name evidence="1" type="ORF">LNL84_19565</name>
</gene>
<sequence length="159" mass="18629">MRSFKYSFLRASQRVKDWLWNNRKALLPLTTAVAGLIWYVLDSSPEPLVVVVTSALTALMVWAEEKDRWYTVSQGSVFEVSWRDDMATESERRRCAHEFVGSLDFVYKFRCELAKGDSLNSVIIDTAGYSDQEFIEKAKSSFFVYYIYRNGEQIYVREW</sequence>
<organism evidence="1 2">
    <name type="scientific">Vibrio gelatinilyticus</name>
    <dbReference type="NCBI Taxonomy" id="2893468"/>
    <lineage>
        <taxon>Bacteria</taxon>
        <taxon>Pseudomonadati</taxon>
        <taxon>Pseudomonadota</taxon>
        <taxon>Gammaproteobacteria</taxon>
        <taxon>Vibrionales</taxon>
        <taxon>Vibrionaceae</taxon>
        <taxon>Vibrio</taxon>
    </lineage>
</organism>
<accession>A0A9X1WDQ0</accession>
<dbReference type="AlphaFoldDB" id="A0A9X1WDQ0"/>
<reference evidence="1" key="1">
    <citation type="submission" date="2021-11" db="EMBL/GenBank/DDBJ databases">
        <title>Vibrio ZSDE26 sp. nov. and Vibrio ZSDZ34 sp. nov., isolated from coastal seawater in Qingdao.</title>
        <authorList>
            <person name="Zhang P."/>
        </authorList>
    </citation>
    <scope>NUCLEOTIDE SEQUENCE</scope>
    <source>
        <strain evidence="1">ZSDZ34</strain>
    </source>
</reference>
<dbReference type="EMBL" id="JAJNNZ010000040">
    <property type="protein sequence ID" value="MCJ2378992.1"/>
    <property type="molecule type" value="Genomic_DNA"/>
</dbReference>
<name>A0A9X1WDQ0_9VIBR</name>
<dbReference type="RefSeq" id="WP_244359538.1">
    <property type="nucleotide sequence ID" value="NZ_JAJNNZ010000040.1"/>
</dbReference>
<comment type="caution">
    <text evidence="1">The sequence shown here is derived from an EMBL/GenBank/DDBJ whole genome shotgun (WGS) entry which is preliminary data.</text>
</comment>
<evidence type="ECO:0000313" key="1">
    <source>
        <dbReference type="EMBL" id="MCJ2378992.1"/>
    </source>
</evidence>
<evidence type="ECO:0000313" key="2">
    <source>
        <dbReference type="Proteomes" id="UP001139488"/>
    </source>
</evidence>
<protein>
    <submittedName>
        <fullName evidence="1">Uncharacterized protein</fullName>
    </submittedName>
</protein>
<dbReference type="Proteomes" id="UP001139488">
    <property type="component" value="Unassembled WGS sequence"/>
</dbReference>
<keyword evidence="2" id="KW-1185">Reference proteome</keyword>